<dbReference type="Proteomes" id="UP001261125">
    <property type="component" value="Unassembled WGS sequence"/>
</dbReference>
<evidence type="ECO:0000313" key="2">
    <source>
        <dbReference type="Proteomes" id="UP001261125"/>
    </source>
</evidence>
<dbReference type="PANTHER" id="PTHR41913:SF1">
    <property type="entry name" value="DUF1684 DOMAIN-CONTAINING PROTEIN"/>
    <property type="match status" value="1"/>
</dbReference>
<dbReference type="RefSeq" id="WP_316004204.1">
    <property type="nucleotide sequence ID" value="NZ_JAWDIT010000002.1"/>
</dbReference>
<dbReference type="InterPro" id="IPR012467">
    <property type="entry name" value="DUF1684"/>
</dbReference>
<organism evidence="1 2">
    <name type="scientific">Microbacterium phycohabitans</name>
    <dbReference type="NCBI Taxonomy" id="3075993"/>
    <lineage>
        <taxon>Bacteria</taxon>
        <taxon>Bacillati</taxon>
        <taxon>Actinomycetota</taxon>
        <taxon>Actinomycetes</taxon>
        <taxon>Micrococcales</taxon>
        <taxon>Microbacteriaceae</taxon>
        <taxon>Microbacterium</taxon>
    </lineage>
</organism>
<name>A0ABU3SM90_9MICO</name>
<evidence type="ECO:0000313" key="1">
    <source>
        <dbReference type="EMBL" id="MDU0345701.1"/>
    </source>
</evidence>
<proteinExistence type="predicted"/>
<sequence>MSITTQAPLDRAQFAREWEGWHRAHEEHRADPHGFLAVTALFWIPEVPAFLPGIPGRWHTSPDGPVVELGDGESLRVEGVDVTGRHAFGPIPERGGLTVGFDEGVIEVARRGGRDILRPRRPDFPYLGSYAGTPTYVPNPRWRVDARFVRYAAPRPHEVGAAVDGLSHVYESPGYLEFDLRGETFRLVAFPGHAPGTLNVLFTDATSGLTTYAANRSLSVAEPDADGRTVVDFNRAVNLPCAYTDFATCPLPPAENRLPIGIEAGEKTPLARTHGVVTAHGIEPAGASS</sequence>
<reference evidence="1 2" key="1">
    <citation type="submission" date="2023-09" db="EMBL/GenBank/DDBJ databases">
        <title>Microbacterium fusihabitans sp. nov., Microbacterium phycihabitans sp. nov., and Microbacterium cervinum sp. nov., isolated from dried seaweeds of beach.</title>
        <authorList>
            <person name="Lee S.D."/>
        </authorList>
    </citation>
    <scope>NUCLEOTIDE SEQUENCE [LARGE SCALE GENOMIC DNA]</scope>
    <source>
        <strain evidence="1 2">KSW2-29</strain>
    </source>
</reference>
<accession>A0ABU3SM90</accession>
<dbReference type="EMBL" id="JAWDIT010000002">
    <property type="protein sequence ID" value="MDU0345701.1"/>
    <property type="molecule type" value="Genomic_DNA"/>
</dbReference>
<gene>
    <name evidence="1" type="ORF">RWH44_08275</name>
</gene>
<keyword evidence="2" id="KW-1185">Reference proteome</keyword>
<dbReference type="PANTHER" id="PTHR41913">
    <property type="entry name" value="DUF1684 DOMAIN-CONTAINING PROTEIN"/>
    <property type="match status" value="1"/>
</dbReference>
<comment type="caution">
    <text evidence="1">The sequence shown here is derived from an EMBL/GenBank/DDBJ whole genome shotgun (WGS) entry which is preliminary data.</text>
</comment>
<protein>
    <submittedName>
        <fullName evidence="1">DUF1684 domain-containing protein</fullName>
    </submittedName>
</protein>
<dbReference type="Pfam" id="PF07920">
    <property type="entry name" value="DUF1684"/>
    <property type="match status" value="1"/>
</dbReference>